<sequence>MRTVSRRVTLRRADLDGAACGAPAEIVEALRGRDTVTVVLEHRVKGITAIREVFEAGLRQDDDGWRFTGITWPSDLRTGMRVTVTWQAGRDAVVMRTRTLEDPLRIDGVNYYHEYDPEVVTRDFVPGASNRGAVLNAVRRLGRVFSDGSAVFPEPALARQAGLGRGAKGAFLLKNAVEQLIREGYVTRVEGSVDPAGQPAYPAVAGGEPVDLLFYAPLVEPAPHPDEDAETGGEHHERREHWVKGFIRKLPPGAQPSEKQLSAYQRALENEQIDETLEPGYTYVKKHHRHG</sequence>
<dbReference type="AlphaFoldDB" id="A0A561VLM0"/>
<dbReference type="Proteomes" id="UP000320239">
    <property type="component" value="Unassembled WGS sequence"/>
</dbReference>
<proteinExistence type="predicted"/>
<accession>A0A561VLM0</accession>
<keyword evidence="2" id="KW-1185">Reference proteome</keyword>
<reference evidence="1 2" key="1">
    <citation type="submission" date="2019-06" db="EMBL/GenBank/DDBJ databases">
        <title>Sequencing the genomes of 1000 actinobacteria strains.</title>
        <authorList>
            <person name="Klenk H.-P."/>
        </authorList>
    </citation>
    <scope>NUCLEOTIDE SEQUENCE [LARGE SCALE GENOMIC DNA]</scope>
    <source>
        <strain evidence="1 2">DSM 43866</strain>
    </source>
</reference>
<organism evidence="1 2">
    <name type="scientific">Actinoplanes teichomyceticus</name>
    <dbReference type="NCBI Taxonomy" id="1867"/>
    <lineage>
        <taxon>Bacteria</taxon>
        <taxon>Bacillati</taxon>
        <taxon>Actinomycetota</taxon>
        <taxon>Actinomycetes</taxon>
        <taxon>Micromonosporales</taxon>
        <taxon>Micromonosporaceae</taxon>
        <taxon>Actinoplanes</taxon>
    </lineage>
</organism>
<evidence type="ECO:0000313" key="1">
    <source>
        <dbReference type="EMBL" id="TWG12494.1"/>
    </source>
</evidence>
<evidence type="ECO:0000313" key="2">
    <source>
        <dbReference type="Proteomes" id="UP000320239"/>
    </source>
</evidence>
<dbReference type="OrthoDB" id="3304871at2"/>
<dbReference type="RefSeq" id="WP_122978917.1">
    <property type="nucleotide sequence ID" value="NZ_BOMX01000092.1"/>
</dbReference>
<comment type="caution">
    <text evidence="1">The sequence shown here is derived from an EMBL/GenBank/DDBJ whole genome shotgun (WGS) entry which is preliminary data.</text>
</comment>
<gene>
    <name evidence="1" type="ORF">FHX34_105361</name>
</gene>
<name>A0A561VLM0_ACTTI</name>
<dbReference type="EMBL" id="VIWY01000005">
    <property type="protein sequence ID" value="TWG12494.1"/>
    <property type="molecule type" value="Genomic_DNA"/>
</dbReference>
<protein>
    <submittedName>
        <fullName evidence="1">Uncharacterized protein</fullName>
    </submittedName>
</protein>